<feature type="region of interest" description="Disordered" evidence="1">
    <location>
        <begin position="34"/>
        <end position="62"/>
    </location>
</feature>
<evidence type="ECO:0000256" key="1">
    <source>
        <dbReference type="SAM" id="MobiDB-lite"/>
    </source>
</evidence>
<evidence type="ECO:0008006" key="4">
    <source>
        <dbReference type="Google" id="ProtNLM"/>
    </source>
</evidence>
<name>A0A1I6QU79_9EURY</name>
<protein>
    <recommendedName>
        <fullName evidence="4">GATase domain protein</fullName>
    </recommendedName>
</protein>
<organism evidence="2 3">
    <name type="scientific">Halostagnicola kamekurae</name>
    <dbReference type="NCBI Taxonomy" id="619731"/>
    <lineage>
        <taxon>Archaea</taxon>
        <taxon>Methanobacteriati</taxon>
        <taxon>Methanobacteriota</taxon>
        <taxon>Stenosarchaea group</taxon>
        <taxon>Halobacteria</taxon>
        <taxon>Halobacteriales</taxon>
        <taxon>Natrialbaceae</taxon>
        <taxon>Halostagnicola</taxon>
    </lineage>
</organism>
<dbReference type="OrthoDB" id="239338at2157"/>
<dbReference type="EMBL" id="FOZS01000001">
    <property type="protein sequence ID" value="SFS56003.1"/>
    <property type="molecule type" value="Genomic_DNA"/>
</dbReference>
<reference evidence="3" key="1">
    <citation type="submission" date="2016-10" db="EMBL/GenBank/DDBJ databases">
        <authorList>
            <person name="Varghese N."/>
            <person name="Submissions S."/>
        </authorList>
    </citation>
    <scope>NUCLEOTIDE SEQUENCE [LARGE SCALE GENOMIC DNA]</scope>
    <source>
        <strain evidence="3">DSM 22427</strain>
    </source>
</reference>
<dbReference type="RefSeq" id="WP_092903230.1">
    <property type="nucleotide sequence ID" value="NZ_FOZS01000001.1"/>
</dbReference>
<proteinExistence type="predicted"/>
<dbReference type="Proteomes" id="UP000199199">
    <property type="component" value="Unassembled WGS sequence"/>
</dbReference>
<evidence type="ECO:0000313" key="3">
    <source>
        <dbReference type="Proteomes" id="UP000199199"/>
    </source>
</evidence>
<feature type="compositionally biased region" description="Polar residues" evidence="1">
    <location>
        <begin position="317"/>
        <end position="333"/>
    </location>
</feature>
<keyword evidence="3" id="KW-1185">Reference proteome</keyword>
<evidence type="ECO:0000313" key="2">
    <source>
        <dbReference type="EMBL" id="SFS56003.1"/>
    </source>
</evidence>
<dbReference type="AlphaFoldDB" id="A0A1I6QU79"/>
<gene>
    <name evidence="2" type="ORF">SAMN04488556_1566</name>
</gene>
<feature type="region of interest" description="Disordered" evidence="1">
    <location>
        <begin position="313"/>
        <end position="349"/>
    </location>
</feature>
<feature type="region of interest" description="Disordered" evidence="1">
    <location>
        <begin position="77"/>
        <end position="109"/>
    </location>
</feature>
<accession>A0A1I6QU79</accession>
<sequence>MSASARTLLATFVLGFVVTIGLVAAGTVVVEDGTPDLPDTEQDHFQPDEALPAETSDGGEITMDSQEQSNTVVIHTGGAAGGQTSLGQLPIQDSADGPELSTGSLGGTERGVTPLVTTLIENGHKVEFYAGAATDGQLSQALSDADAFVAPGSVSFTEQDRETISTFTDAGGRFVMTANPGSSATVAELGASNGLYTEAGYLYNLTENDNNYLSIFAEPTGSSALTDGVEEVVFRSSSSVGSSDGDTVLEAEATMSTTREDGSYGVAAVDGDVAVIGDSSFLEPENAHRADNNVLVGNVADFLVTGSVNEASLPGAGNQTPAGQPSTGGQSQIPVGGAEDIPEMNNEST</sequence>